<evidence type="ECO:0000256" key="3">
    <source>
        <dbReference type="ARBA" id="ARBA00014701"/>
    </source>
</evidence>
<comment type="similarity">
    <text evidence="1">Belongs to the ROK (NagC/XylR) family.</text>
</comment>
<dbReference type="InterPro" id="IPR000600">
    <property type="entry name" value="ROK"/>
</dbReference>
<name>A0ABT2SK74_9FIRM</name>
<protein>
    <recommendedName>
        <fullName evidence="3">Glucokinase</fullName>
        <ecNumber evidence="2">2.7.1.2</ecNumber>
    </recommendedName>
    <alternativeName>
        <fullName evidence="8">Glucose kinase</fullName>
    </alternativeName>
</protein>
<gene>
    <name evidence="9" type="ORF">OCV47_05770</name>
</gene>
<keyword evidence="7" id="KW-0067">ATP-binding</keyword>
<evidence type="ECO:0000256" key="1">
    <source>
        <dbReference type="ARBA" id="ARBA00006479"/>
    </source>
</evidence>
<evidence type="ECO:0000256" key="7">
    <source>
        <dbReference type="ARBA" id="ARBA00022840"/>
    </source>
</evidence>
<evidence type="ECO:0000256" key="8">
    <source>
        <dbReference type="ARBA" id="ARBA00032386"/>
    </source>
</evidence>
<keyword evidence="10" id="KW-1185">Reference proteome</keyword>
<dbReference type="InterPro" id="IPR043129">
    <property type="entry name" value="ATPase_NBD"/>
</dbReference>
<dbReference type="GO" id="GO:0004340">
    <property type="term" value="F:glucokinase activity"/>
    <property type="evidence" value="ECO:0007669"/>
    <property type="project" value="UniProtKB-EC"/>
</dbReference>
<dbReference type="EC" id="2.7.1.2" evidence="2"/>
<keyword evidence="6" id="KW-0418">Kinase</keyword>
<dbReference type="NCBIfam" id="TIGR00744">
    <property type="entry name" value="ROK_glcA_fam"/>
    <property type="match status" value="1"/>
</dbReference>
<dbReference type="PANTHER" id="PTHR18964">
    <property type="entry name" value="ROK (REPRESSOR, ORF, KINASE) FAMILY"/>
    <property type="match status" value="1"/>
</dbReference>
<evidence type="ECO:0000313" key="9">
    <source>
        <dbReference type="EMBL" id="MCU6724861.1"/>
    </source>
</evidence>
<dbReference type="PANTHER" id="PTHR18964:SF149">
    <property type="entry name" value="BIFUNCTIONAL UDP-N-ACETYLGLUCOSAMINE 2-EPIMERASE_N-ACETYLMANNOSAMINE KINASE"/>
    <property type="match status" value="1"/>
</dbReference>
<dbReference type="Gene3D" id="3.30.420.40">
    <property type="match status" value="2"/>
</dbReference>
<evidence type="ECO:0000256" key="6">
    <source>
        <dbReference type="ARBA" id="ARBA00022777"/>
    </source>
</evidence>
<dbReference type="SUPFAM" id="SSF53067">
    <property type="entry name" value="Actin-like ATPase domain"/>
    <property type="match status" value="1"/>
</dbReference>
<evidence type="ECO:0000256" key="2">
    <source>
        <dbReference type="ARBA" id="ARBA00012323"/>
    </source>
</evidence>
<organism evidence="9 10">
    <name type="scientific">Muricoprocola aceti</name>
    <dbReference type="NCBI Taxonomy" id="2981772"/>
    <lineage>
        <taxon>Bacteria</taxon>
        <taxon>Bacillati</taxon>
        <taxon>Bacillota</taxon>
        <taxon>Clostridia</taxon>
        <taxon>Lachnospirales</taxon>
        <taxon>Lachnospiraceae</taxon>
        <taxon>Muricoprocola</taxon>
    </lineage>
</organism>
<accession>A0ABT2SK74</accession>
<reference evidence="9 10" key="1">
    <citation type="journal article" date="2021" name="ISME Commun">
        <title>Automated analysis of genomic sequences facilitates high-throughput and comprehensive description of bacteria.</title>
        <authorList>
            <person name="Hitch T.C.A."/>
        </authorList>
    </citation>
    <scope>NUCLEOTIDE SEQUENCE [LARGE SCALE GENOMIC DNA]</scope>
    <source>
        <strain evidence="9 10">Sanger_29</strain>
    </source>
</reference>
<dbReference type="EMBL" id="JAOQKE010000004">
    <property type="protein sequence ID" value="MCU6724861.1"/>
    <property type="molecule type" value="Genomic_DNA"/>
</dbReference>
<keyword evidence="5" id="KW-0547">Nucleotide-binding</keyword>
<proteinExistence type="inferred from homology"/>
<dbReference type="Proteomes" id="UP001652338">
    <property type="component" value="Unassembled WGS sequence"/>
</dbReference>
<dbReference type="InterPro" id="IPR049874">
    <property type="entry name" value="ROK_cs"/>
</dbReference>
<evidence type="ECO:0000256" key="4">
    <source>
        <dbReference type="ARBA" id="ARBA00022679"/>
    </source>
</evidence>
<dbReference type="InterPro" id="IPR004654">
    <property type="entry name" value="ROK_glcA"/>
</dbReference>
<evidence type="ECO:0000313" key="10">
    <source>
        <dbReference type="Proteomes" id="UP001652338"/>
    </source>
</evidence>
<evidence type="ECO:0000256" key="5">
    <source>
        <dbReference type="ARBA" id="ARBA00022741"/>
    </source>
</evidence>
<sequence>MMEKYVFGIDIGGTTVKCGLFTVKGELLEKWEIPTRTENNGAAILPDVADTVLKKIQEKGLAKEEIAGIGIGVPGPVNEQGEVPGAVNLHWGYVNLAGDMEKMTGLRVKAGNDANVAALGEMWKGGGAGCQSIVMVTLGTGVGGGIINNGKIVTGAHGAGGEIGHIHVTDDVECNCNCGNHGCLEQVTSATGITYLANRRLKKDDRPSMLRGGEVNAKTVFDAVKAGDELAKEVAEEFGKYLGTALASVACVADPEVFVIGGGVSKAGQIILDYIKKYYAQYAFMTCKQASFALAKLGNDAGIYGAAKMLL</sequence>
<comment type="caution">
    <text evidence="9">The sequence shown here is derived from an EMBL/GenBank/DDBJ whole genome shotgun (WGS) entry which is preliminary data.</text>
</comment>
<keyword evidence="4 9" id="KW-0808">Transferase</keyword>
<dbReference type="PROSITE" id="PS01125">
    <property type="entry name" value="ROK"/>
    <property type="match status" value="1"/>
</dbReference>
<dbReference type="Pfam" id="PF00480">
    <property type="entry name" value="ROK"/>
    <property type="match status" value="1"/>
</dbReference>